<dbReference type="OrthoDB" id="118203at2"/>
<feature type="transmembrane region" description="Helical" evidence="1">
    <location>
        <begin position="211"/>
        <end position="231"/>
    </location>
</feature>
<evidence type="ECO:0008006" key="4">
    <source>
        <dbReference type="Google" id="ProtNLM"/>
    </source>
</evidence>
<keyword evidence="1" id="KW-0812">Transmembrane</keyword>
<evidence type="ECO:0000313" key="3">
    <source>
        <dbReference type="Proteomes" id="UP000446786"/>
    </source>
</evidence>
<dbReference type="PANTHER" id="PTHR37422:SF13">
    <property type="entry name" value="LIPOPOLYSACCHARIDE BIOSYNTHESIS PROTEIN PA4999-RELATED"/>
    <property type="match status" value="1"/>
</dbReference>
<keyword evidence="3" id="KW-1185">Reference proteome</keyword>
<dbReference type="RefSeq" id="WP_160780213.1">
    <property type="nucleotide sequence ID" value="NZ_BAAAZF010000001.1"/>
</dbReference>
<protein>
    <recommendedName>
        <fullName evidence="4">O-antigen ligase domain-containing protein</fullName>
    </recommendedName>
</protein>
<dbReference type="PANTHER" id="PTHR37422">
    <property type="entry name" value="TEICHURONIC ACID BIOSYNTHESIS PROTEIN TUAE"/>
    <property type="match status" value="1"/>
</dbReference>
<organism evidence="2 3">
    <name type="scientific">Parerythrobacter jejuensis</name>
    <dbReference type="NCBI Taxonomy" id="795812"/>
    <lineage>
        <taxon>Bacteria</taxon>
        <taxon>Pseudomonadati</taxon>
        <taxon>Pseudomonadota</taxon>
        <taxon>Alphaproteobacteria</taxon>
        <taxon>Sphingomonadales</taxon>
        <taxon>Erythrobacteraceae</taxon>
        <taxon>Parerythrobacter</taxon>
    </lineage>
</organism>
<feature type="transmembrane region" description="Helical" evidence="1">
    <location>
        <begin position="55"/>
        <end position="72"/>
    </location>
</feature>
<feature type="transmembrane region" description="Helical" evidence="1">
    <location>
        <begin position="391"/>
        <end position="408"/>
    </location>
</feature>
<dbReference type="InterPro" id="IPR051533">
    <property type="entry name" value="WaaL-like"/>
</dbReference>
<name>A0A845APZ8_9SPHN</name>
<sequence>MSRATSPRSHQDAADPKDGIRGALAVERIEFDPWTVLAFLYPLSQLIVFDLVGQLYLLDILALPMLALLLTLSDAGDRLYRLRVFFIFMGLWLLGQVLTDLVRGTVPSDYLRGWSRIVFLGLHVCVLWLWLPRRRSYMIAFAIGLGIASAYNIPEEFIKDAWKFGYDKALVYCSLGLLLVIALRYRRIQYLIPAVLALLSLYILLQGARASFAIALFSSAVAAFVLFVTPFKEWRRKLNFGGFAIILVGGAAVIWGATFTYTAAAENGWLGREAYLKYRDQTSGEVPLILGGRTESLVSVRAIADSPVLGHGSWARDARYVALHHSIKVELGLPIFDAQKGKRDLIPSHSYLLGSWVEAGVLGGLFWLFVLSLPFATLFQLLKREEVLAPLIAYCSFALIWSVLFSPFSGSERFLVSFQLVVLFWFLRTGAISVSVFAPLRGKQRGAQGLAG</sequence>
<accession>A0A845APZ8</accession>
<feature type="transmembrane region" description="Helical" evidence="1">
    <location>
        <begin position="190"/>
        <end position="205"/>
    </location>
</feature>
<feature type="transmembrane region" description="Helical" evidence="1">
    <location>
        <begin position="165"/>
        <end position="183"/>
    </location>
</feature>
<feature type="transmembrane region" description="Helical" evidence="1">
    <location>
        <begin position="243"/>
        <end position="264"/>
    </location>
</feature>
<evidence type="ECO:0000313" key="2">
    <source>
        <dbReference type="EMBL" id="MXP32922.1"/>
    </source>
</evidence>
<proteinExistence type="predicted"/>
<dbReference type="EMBL" id="WTYE01000001">
    <property type="protein sequence ID" value="MXP32922.1"/>
    <property type="molecule type" value="Genomic_DNA"/>
</dbReference>
<keyword evidence="1" id="KW-0472">Membrane</keyword>
<feature type="transmembrane region" description="Helical" evidence="1">
    <location>
        <begin position="359"/>
        <end position="379"/>
    </location>
</feature>
<comment type="caution">
    <text evidence="2">The sequence shown here is derived from an EMBL/GenBank/DDBJ whole genome shotgun (WGS) entry which is preliminary data.</text>
</comment>
<feature type="transmembrane region" description="Helical" evidence="1">
    <location>
        <begin position="136"/>
        <end position="153"/>
    </location>
</feature>
<reference evidence="2 3" key="1">
    <citation type="submission" date="2019-12" db="EMBL/GenBank/DDBJ databases">
        <title>Genomic-based taxomic classification of the family Erythrobacteraceae.</title>
        <authorList>
            <person name="Xu L."/>
        </authorList>
    </citation>
    <scope>NUCLEOTIDE SEQUENCE [LARGE SCALE GENOMIC DNA]</scope>
    <source>
        <strain evidence="2 3">JCM 16677</strain>
    </source>
</reference>
<feature type="transmembrane region" description="Helical" evidence="1">
    <location>
        <begin position="84"/>
        <end position="102"/>
    </location>
</feature>
<feature type="transmembrane region" description="Helical" evidence="1">
    <location>
        <begin position="114"/>
        <end position="131"/>
    </location>
</feature>
<gene>
    <name evidence="2" type="ORF">GRI94_13915</name>
</gene>
<feature type="transmembrane region" description="Helical" evidence="1">
    <location>
        <begin position="414"/>
        <end position="438"/>
    </location>
</feature>
<keyword evidence="1" id="KW-1133">Transmembrane helix</keyword>
<evidence type="ECO:0000256" key="1">
    <source>
        <dbReference type="SAM" id="Phobius"/>
    </source>
</evidence>
<dbReference type="AlphaFoldDB" id="A0A845APZ8"/>
<dbReference type="Proteomes" id="UP000446786">
    <property type="component" value="Unassembled WGS sequence"/>
</dbReference>